<dbReference type="PANTHER" id="PTHR34109">
    <property type="entry name" value="BNAUNNG04460D PROTEIN-RELATED"/>
    <property type="match status" value="1"/>
</dbReference>
<dbReference type="AlphaFoldDB" id="A0A0R0CA48"/>
<evidence type="ECO:0000313" key="3">
    <source>
        <dbReference type="Proteomes" id="UP000050864"/>
    </source>
</evidence>
<dbReference type="Pfam" id="PF00903">
    <property type="entry name" value="Glyoxalase"/>
    <property type="match status" value="1"/>
</dbReference>
<dbReference type="PANTHER" id="PTHR34109:SF1">
    <property type="entry name" value="VOC DOMAIN-CONTAINING PROTEIN"/>
    <property type="match status" value="1"/>
</dbReference>
<gene>
    <name evidence="2" type="ORF">ABB26_13750</name>
</gene>
<name>A0A0R0CA48_9GAMM</name>
<accession>A0A0R0CA48</accession>
<evidence type="ECO:0000259" key="1">
    <source>
        <dbReference type="PROSITE" id="PS51819"/>
    </source>
</evidence>
<dbReference type="OrthoDB" id="9806868at2"/>
<dbReference type="Gene3D" id="3.30.720.110">
    <property type="match status" value="1"/>
</dbReference>
<dbReference type="InterPro" id="IPR004360">
    <property type="entry name" value="Glyas_Fos-R_dOase_dom"/>
</dbReference>
<feature type="domain" description="VOC" evidence="1">
    <location>
        <begin position="8"/>
        <end position="135"/>
    </location>
</feature>
<dbReference type="InterPro" id="IPR029068">
    <property type="entry name" value="Glyas_Bleomycin-R_OHBP_Dase"/>
</dbReference>
<dbReference type="Proteomes" id="UP000050864">
    <property type="component" value="Unassembled WGS sequence"/>
</dbReference>
<dbReference type="Gene3D" id="3.30.720.120">
    <property type="match status" value="1"/>
</dbReference>
<organism evidence="2 3">
    <name type="scientific">Stenotrophomonas humi</name>
    <dbReference type="NCBI Taxonomy" id="405444"/>
    <lineage>
        <taxon>Bacteria</taxon>
        <taxon>Pseudomonadati</taxon>
        <taxon>Pseudomonadota</taxon>
        <taxon>Gammaproteobacteria</taxon>
        <taxon>Lysobacterales</taxon>
        <taxon>Lysobacteraceae</taxon>
        <taxon>Stenotrophomonas</taxon>
    </lineage>
</organism>
<dbReference type="SUPFAM" id="SSF54593">
    <property type="entry name" value="Glyoxalase/Bleomycin resistance protein/Dihydroxybiphenyl dioxygenase"/>
    <property type="match status" value="1"/>
</dbReference>
<dbReference type="EMBL" id="LDJI01000026">
    <property type="protein sequence ID" value="KRG63047.1"/>
    <property type="molecule type" value="Genomic_DNA"/>
</dbReference>
<dbReference type="PROSITE" id="PS51819">
    <property type="entry name" value="VOC"/>
    <property type="match status" value="1"/>
</dbReference>
<dbReference type="STRING" id="405444.ABB26_13750"/>
<reference evidence="2 3" key="1">
    <citation type="submission" date="2015-05" db="EMBL/GenBank/DDBJ databases">
        <title>Genome sequencing and analysis of members of genus Stenotrophomonas.</title>
        <authorList>
            <person name="Patil P.P."/>
            <person name="Midha S."/>
            <person name="Patil P.B."/>
        </authorList>
    </citation>
    <scope>NUCLEOTIDE SEQUENCE [LARGE SCALE GENOMIC DNA]</scope>
    <source>
        <strain evidence="2 3">DSM 18929</strain>
    </source>
</reference>
<dbReference type="InterPro" id="IPR037523">
    <property type="entry name" value="VOC_core"/>
</dbReference>
<comment type="caution">
    <text evidence="2">The sequence shown here is derived from an EMBL/GenBank/DDBJ whole genome shotgun (WGS) entry which is preliminary data.</text>
</comment>
<dbReference type="RefSeq" id="WP_057635085.1">
    <property type="nucleotide sequence ID" value="NZ_LDJI01000026.1"/>
</dbReference>
<dbReference type="PATRIC" id="fig|405444.3.peg.1851"/>
<keyword evidence="3" id="KW-1185">Reference proteome</keyword>
<evidence type="ECO:0000313" key="2">
    <source>
        <dbReference type="EMBL" id="KRG63047.1"/>
    </source>
</evidence>
<sequence>MDLAAHTTATIIPCLRYRNAPAAIDWLCKAFGFQRHAVYQQGDVVQHAQLVFGSGMVMLSSVTPGEWGNNMIQPDEVGGQETQSACVIVSDADAHYAQAKAAGAEILMDIADQHYGGRGYACRDVEGHLWWFGTYDPWKEPASTETA</sequence>
<proteinExistence type="predicted"/>
<protein>
    <submittedName>
        <fullName evidence="2">Glyoxalase</fullName>
    </submittedName>
</protein>